<proteinExistence type="predicted"/>
<protein>
    <submittedName>
        <fullName evidence="2">Uncharacterized protein</fullName>
    </submittedName>
</protein>
<dbReference type="Proteomes" id="UP000623440">
    <property type="component" value="Unassembled WGS sequence"/>
</dbReference>
<gene>
    <name evidence="2" type="ORF">H6G97_33895</name>
</gene>
<evidence type="ECO:0000313" key="3">
    <source>
        <dbReference type="Proteomes" id="UP000623440"/>
    </source>
</evidence>
<dbReference type="EMBL" id="JACJSI010000146">
    <property type="protein sequence ID" value="MBD2534249.1"/>
    <property type="molecule type" value="Genomic_DNA"/>
</dbReference>
<dbReference type="RefSeq" id="WP_190944757.1">
    <property type="nucleotide sequence ID" value="NZ_JACJSI010000146.1"/>
</dbReference>
<keyword evidence="1" id="KW-1133">Transmembrane helix</keyword>
<keyword evidence="1" id="KW-0472">Membrane</keyword>
<evidence type="ECO:0000313" key="2">
    <source>
        <dbReference type="EMBL" id="MBD2534249.1"/>
    </source>
</evidence>
<sequence>MFPNLVEDTKEYWCKLNELEVAYQKGEVSIEEVDARVKLLMTELGKSRQAALNYVLNSFYHLLNEQGEAIVGIAILGVISYAWVVLS</sequence>
<keyword evidence="3" id="KW-1185">Reference proteome</keyword>
<comment type="caution">
    <text evidence="2">The sequence shown here is derived from an EMBL/GenBank/DDBJ whole genome shotgun (WGS) entry which is preliminary data.</text>
</comment>
<reference evidence="2 3" key="1">
    <citation type="journal article" date="2020" name="ISME J.">
        <title>Comparative genomics reveals insights into cyanobacterial evolution and habitat adaptation.</title>
        <authorList>
            <person name="Chen M.Y."/>
            <person name="Teng W.K."/>
            <person name="Zhao L."/>
            <person name="Hu C.X."/>
            <person name="Zhou Y.K."/>
            <person name="Han B.P."/>
            <person name="Song L.R."/>
            <person name="Shu W.S."/>
        </authorList>
    </citation>
    <scope>NUCLEOTIDE SEQUENCE [LARGE SCALE GENOMIC DNA]</scope>
    <source>
        <strain evidence="2 3">FACHB-838</strain>
    </source>
</reference>
<name>A0ABR8DXT7_9NOSO</name>
<keyword evidence="1" id="KW-0812">Transmembrane</keyword>
<evidence type="ECO:0000256" key="1">
    <source>
        <dbReference type="SAM" id="Phobius"/>
    </source>
</evidence>
<feature type="transmembrane region" description="Helical" evidence="1">
    <location>
        <begin position="69"/>
        <end position="86"/>
    </location>
</feature>
<organism evidence="2 3">
    <name type="scientific">Nostoc flagelliforme FACHB-838</name>
    <dbReference type="NCBI Taxonomy" id="2692904"/>
    <lineage>
        <taxon>Bacteria</taxon>
        <taxon>Bacillati</taxon>
        <taxon>Cyanobacteriota</taxon>
        <taxon>Cyanophyceae</taxon>
        <taxon>Nostocales</taxon>
        <taxon>Nostocaceae</taxon>
        <taxon>Nostoc</taxon>
    </lineage>
</organism>
<accession>A0ABR8DXT7</accession>